<evidence type="ECO:0000313" key="1">
    <source>
        <dbReference type="EMBL" id="SBS59744.1"/>
    </source>
</evidence>
<sequence>MGPKKAITAEEGDDIKKSLEFMTEEISTIRKQQITILTLVEEVKTLRLQNAEKDKRVLLLETKVAELEQYTRLNYVIVVTFLKTKAVEVDSCNTEACHLLSRRSNSEKQAVIIRFANRKHKMALIKQGKKLKGTNVYMNDHLTKQNADIARKARYLKEEGKIQHTRTSNCKIYIKLKGTPEQANVLHIRNMEELDK</sequence>
<dbReference type="EMBL" id="HAEJ01019287">
    <property type="protein sequence ID" value="SBS59744.1"/>
    <property type="molecule type" value="Transcribed_RNA"/>
</dbReference>
<evidence type="ECO:0008006" key="2">
    <source>
        <dbReference type="Google" id="ProtNLM"/>
    </source>
</evidence>
<protein>
    <recommendedName>
        <fullName evidence="2">Helentron 4 helitron-like transposon replicase/helicase/endonuclease</fullName>
    </recommendedName>
</protein>
<gene>
    <name evidence="1" type="primary">Nfu_g_1_012652</name>
</gene>
<organism evidence="1">
    <name type="scientific">Nothobranchius furzeri</name>
    <name type="common">Turquoise killifish</name>
    <dbReference type="NCBI Taxonomy" id="105023"/>
    <lineage>
        <taxon>Eukaryota</taxon>
        <taxon>Metazoa</taxon>
        <taxon>Chordata</taxon>
        <taxon>Craniata</taxon>
        <taxon>Vertebrata</taxon>
        <taxon>Euteleostomi</taxon>
        <taxon>Actinopterygii</taxon>
        <taxon>Neopterygii</taxon>
        <taxon>Teleostei</taxon>
        <taxon>Neoteleostei</taxon>
        <taxon>Acanthomorphata</taxon>
        <taxon>Ovalentaria</taxon>
        <taxon>Atherinomorphae</taxon>
        <taxon>Cyprinodontiformes</taxon>
        <taxon>Nothobranchiidae</taxon>
        <taxon>Nothobranchius</taxon>
    </lineage>
</organism>
<dbReference type="AlphaFoldDB" id="A0A1A8VGH7"/>
<reference evidence="1" key="2">
    <citation type="submission" date="2016-06" db="EMBL/GenBank/DDBJ databases">
        <title>The genome of a short-lived fish provides insights into sex chromosome evolution and the genetic control of aging.</title>
        <authorList>
            <person name="Reichwald K."/>
            <person name="Felder M."/>
            <person name="Petzold A."/>
            <person name="Koch P."/>
            <person name="Groth M."/>
            <person name="Platzer M."/>
        </authorList>
    </citation>
    <scope>NUCLEOTIDE SEQUENCE</scope>
    <source>
        <tissue evidence="1">Brain</tissue>
    </source>
</reference>
<proteinExistence type="predicted"/>
<reference evidence="1" key="1">
    <citation type="submission" date="2016-05" db="EMBL/GenBank/DDBJ databases">
        <authorList>
            <person name="Lavstsen T."/>
            <person name="Jespersen J.S."/>
        </authorList>
    </citation>
    <scope>NUCLEOTIDE SEQUENCE</scope>
    <source>
        <tissue evidence="1">Brain</tissue>
    </source>
</reference>
<name>A0A1A8VGH7_NOTFU</name>
<accession>A0A1A8VGH7</accession>